<dbReference type="AlphaFoldDB" id="A0A4Z2GCG9"/>
<feature type="compositionally biased region" description="Polar residues" evidence="1">
    <location>
        <begin position="71"/>
        <end position="82"/>
    </location>
</feature>
<reference evidence="2 3" key="1">
    <citation type="submission" date="2019-03" db="EMBL/GenBank/DDBJ databases">
        <title>First draft genome of Liparis tanakae, snailfish: a comprehensive survey of snailfish specific genes.</title>
        <authorList>
            <person name="Kim W."/>
            <person name="Song I."/>
            <person name="Jeong J.-H."/>
            <person name="Kim D."/>
            <person name="Kim S."/>
            <person name="Ryu S."/>
            <person name="Song J.Y."/>
            <person name="Lee S.K."/>
        </authorList>
    </citation>
    <scope>NUCLEOTIDE SEQUENCE [LARGE SCALE GENOMIC DNA]</scope>
    <source>
        <tissue evidence="2">Muscle</tissue>
    </source>
</reference>
<accession>A0A4Z2GCG9</accession>
<comment type="caution">
    <text evidence="2">The sequence shown here is derived from an EMBL/GenBank/DDBJ whole genome shotgun (WGS) entry which is preliminary data.</text>
</comment>
<sequence length="144" mass="15848">MHMTMKNCDGEAELLGPDVVILDSAEQRLNLHDEQIRTVLPRFGQGADILQRIREVLEYVVILTELISTSHTETSAAVPTQKNDAKSRKRNRRDRASGIFICGSPANSYGSSAHAHSVPLSVRLEFATSPQDGGGNHERRRGVS</sequence>
<dbReference type="EMBL" id="SRLO01000595">
    <property type="protein sequence ID" value="TNN51069.1"/>
    <property type="molecule type" value="Genomic_DNA"/>
</dbReference>
<evidence type="ECO:0000313" key="3">
    <source>
        <dbReference type="Proteomes" id="UP000314294"/>
    </source>
</evidence>
<gene>
    <name evidence="2" type="ORF">EYF80_038705</name>
</gene>
<feature type="region of interest" description="Disordered" evidence="1">
    <location>
        <begin position="71"/>
        <end position="97"/>
    </location>
</feature>
<dbReference type="Proteomes" id="UP000314294">
    <property type="component" value="Unassembled WGS sequence"/>
</dbReference>
<name>A0A4Z2GCG9_9TELE</name>
<evidence type="ECO:0000256" key="1">
    <source>
        <dbReference type="SAM" id="MobiDB-lite"/>
    </source>
</evidence>
<proteinExistence type="predicted"/>
<protein>
    <submittedName>
        <fullName evidence="2">Uncharacterized protein</fullName>
    </submittedName>
</protein>
<evidence type="ECO:0000313" key="2">
    <source>
        <dbReference type="EMBL" id="TNN51069.1"/>
    </source>
</evidence>
<organism evidence="2 3">
    <name type="scientific">Liparis tanakae</name>
    <name type="common">Tanaka's snailfish</name>
    <dbReference type="NCBI Taxonomy" id="230148"/>
    <lineage>
        <taxon>Eukaryota</taxon>
        <taxon>Metazoa</taxon>
        <taxon>Chordata</taxon>
        <taxon>Craniata</taxon>
        <taxon>Vertebrata</taxon>
        <taxon>Euteleostomi</taxon>
        <taxon>Actinopterygii</taxon>
        <taxon>Neopterygii</taxon>
        <taxon>Teleostei</taxon>
        <taxon>Neoteleostei</taxon>
        <taxon>Acanthomorphata</taxon>
        <taxon>Eupercaria</taxon>
        <taxon>Perciformes</taxon>
        <taxon>Cottioidei</taxon>
        <taxon>Cottales</taxon>
        <taxon>Liparidae</taxon>
        <taxon>Liparis</taxon>
    </lineage>
</organism>
<keyword evidence="3" id="KW-1185">Reference proteome</keyword>